<dbReference type="Proteomes" id="UP000198345">
    <property type="component" value="Unassembled WGS sequence"/>
</dbReference>
<proteinExistence type="predicted"/>
<dbReference type="CDD" id="cd00038">
    <property type="entry name" value="CAP_ED"/>
    <property type="match status" value="1"/>
</dbReference>
<dbReference type="InterPro" id="IPR014710">
    <property type="entry name" value="RmlC-like_jellyroll"/>
</dbReference>
<sequence length="193" mass="22977">MEDKKELVDFLHNFSGLSQEDFGKGSACWYSRTIKKGEFFNMQSFVCSDLGFIRSGLFRIYYFDEEAREERNMFFFSEGQFIVSFASFIYQYPCIYYIEALEDAELYAIKYKDLYHLYDVNNGWANTGRRLAELFFIYAQLRMEALLFNTVEQRYLKLQKEQPEIVKRIPLFHVASYLGITSQSLSRIRKRLG</sequence>
<evidence type="ECO:0000259" key="1">
    <source>
        <dbReference type="Pfam" id="PF00027"/>
    </source>
</evidence>
<dbReference type="SUPFAM" id="SSF51206">
    <property type="entry name" value="cAMP-binding domain-like"/>
    <property type="match status" value="1"/>
</dbReference>
<dbReference type="AlphaFoldDB" id="A0A226GZL5"/>
<dbReference type="InterPro" id="IPR000595">
    <property type="entry name" value="cNMP-bd_dom"/>
</dbReference>
<dbReference type="EMBL" id="MUGW01000037">
    <property type="protein sequence ID" value="OXA86871.1"/>
    <property type="molecule type" value="Genomic_DNA"/>
</dbReference>
<organism evidence="2 3">
    <name type="scientific">Flavobacterium hercynium</name>
    <dbReference type="NCBI Taxonomy" id="387094"/>
    <lineage>
        <taxon>Bacteria</taxon>
        <taxon>Pseudomonadati</taxon>
        <taxon>Bacteroidota</taxon>
        <taxon>Flavobacteriia</taxon>
        <taxon>Flavobacteriales</taxon>
        <taxon>Flavobacteriaceae</taxon>
        <taxon>Flavobacterium</taxon>
    </lineage>
</organism>
<comment type="caution">
    <text evidence="2">The sequence shown here is derived from an EMBL/GenBank/DDBJ whole genome shotgun (WGS) entry which is preliminary data.</text>
</comment>
<protein>
    <submittedName>
        <fullName evidence="2">Cyclic nucleotide-binding protein</fullName>
    </submittedName>
</protein>
<accession>A0A226GZL5</accession>
<gene>
    <name evidence="2" type="ORF">B0A66_17015</name>
</gene>
<dbReference type="Pfam" id="PF00027">
    <property type="entry name" value="cNMP_binding"/>
    <property type="match status" value="1"/>
</dbReference>
<evidence type="ECO:0000313" key="2">
    <source>
        <dbReference type="EMBL" id="OXA86871.1"/>
    </source>
</evidence>
<reference evidence="2 3" key="1">
    <citation type="submission" date="2016-11" db="EMBL/GenBank/DDBJ databases">
        <title>Whole genomes of Flavobacteriaceae.</title>
        <authorList>
            <person name="Stine C."/>
            <person name="Li C."/>
            <person name="Tadesse D."/>
        </authorList>
    </citation>
    <scope>NUCLEOTIDE SEQUENCE [LARGE SCALE GENOMIC DNA]</scope>
    <source>
        <strain evidence="2 3">DSM 18292</strain>
    </source>
</reference>
<evidence type="ECO:0000313" key="3">
    <source>
        <dbReference type="Proteomes" id="UP000198345"/>
    </source>
</evidence>
<dbReference type="Gene3D" id="2.60.120.10">
    <property type="entry name" value="Jelly Rolls"/>
    <property type="match status" value="1"/>
</dbReference>
<dbReference type="OrthoDB" id="663011at2"/>
<name>A0A226GZL5_9FLAO</name>
<feature type="domain" description="Cyclic nucleotide-binding" evidence="1">
    <location>
        <begin position="32"/>
        <end position="119"/>
    </location>
</feature>
<dbReference type="InterPro" id="IPR018490">
    <property type="entry name" value="cNMP-bd_dom_sf"/>
</dbReference>
<dbReference type="RefSeq" id="WP_089051058.1">
    <property type="nucleotide sequence ID" value="NZ_FXTV01000003.1"/>
</dbReference>
<keyword evidence="3" id="KW-1185">Reference proteome</keyword>